<organism evidence="1 2">
    <name type="scientific">Rhizobium azibense</name>
    <dbReference type="NCBI Taxonomy" id="1136135"/>
    <lineage>
        <taxon>Bacteria</taxon>
        <taxon>Pseudomonadati</taxon>
        <taxon>Pseudomonadota</taxon>
        <taxon>Alphaproteobacteria</taxon>
        <taxon>Hyphomicrobiales</taxon>
        <taxon>Rhizobiaceae</taxon>
        <taxon>Rhizobium/Agrobacterium group</taxon>
        <taxon>Rhizobium</taxon>
    </lineage>
</organism>
<dbReference type="AlphaFoldDB" id="A0A4R3RR73"/>
<dbReference type="EMBL" id="SMBK01000013">
    <property type="protein sequence ID" value="TCU34086.1"/>
    <property type="molecule type" value="Genomic_DNA"/>
</dbReference>
<protein>
    <submittedName>
        <fullName evidence="1">Uncharacterized protein</fullName>
    </submittedName>
</protein>
<proteinExistence type="predicted"/>
<reference evidence="1 2" key="1">
    <citation type="submission" date="2019-03" db="EMBL/GenBank/DDBJ databases">
        <title>Genomic Encyclopedia of Type Strains, Phase IV (KMG-V): Genome sequencing to study the core and pangenomes of soil and plant-associated prokaryotes.</title>
        <authorList>
            <person name="Whitman W."/>
        </authorList>
    </citation>
    <scope>NUCLEOTIDE SEQUENCE [LARGE SCALE GENOMIC DNA]</scope>
    <source>
        <strain evidence="1 2">IE4868</strain>
    </source>
</reference>
<accession>A0A4R3RR73</accession>
<comment type="caution">
    <text evidence="1">The sequence shown here is derived from an EMBL/GenBank/DDBJ whole genome shotgun (WGS) entry which is preliminary data.</text>
</comment>
<evidence type="ECO:0000313" key="2">
    <source>
        <dbReference type="Proteomes" id="UP000295507"/>
    </source>
</evidence>
<evidence type="ECO:0000313" key="1">
    <source>
        <dbReference type="EMBL" id="TCU34086.1"/>
    </source>
</evidence>
<dbReference type="Proteomes" id="UP000295507">
    <property type="component" value="Unassembled WGS sequence"/>
</dbReference>
<dbReference type="RefSeq" id="WP_132552855.1">
    <property type="nucleotide sequence ID" value="NZ_SMBK01000013.1"/>
</dbReference>
<gene>
    <name evidence="1" type="ORF">EV129_11369</name>
</gene>
<name>A0A4R3RR73_9HYPH</name>
<sequence length="93" mass="10591">MKIEFTNRGFGRIEFTDRNGVECSLQESSLANEEAIWLGCNKANPQVLVPGQSWQPVEMPEGYVANTRMHLTRDMVRELLPHLQRFVDEGTIG</sequence>